<evidence type="ECO:0000313" key="2">
    <source>
        <dbReference type="Proteomes" id="UP000826212"/>
    </source>
</evidence>
<gene>
    <name evidence="1" type="ORF">K4L44_04755</name>
</gene>
<sequence>MVIPKDSQKPLSISDKLNIVLKGTDLSFKIKGEVVVISKKRQRRHATLGYLTPLEFGKQKYFNVA</sequence>
<evidence type="ECO:0000313" key="1">
    <source>
        <dbReference type="EMBL" id="QZE15145.1"/>
    </source>
</evidence>
<proteinExistence type="predicted"/>
<name>A0AC61NHJ6_9BACT</name>
<keyword evidence="2" id="KW-1185">Reference proteome</keyword>
<reference evidence="1" key="1">
    <citation type="submission" date="2021-08" db="EMBL/GenBank/DDBJ databases">
        <title>Novel anaerobic bacterium isolated from sea squirt in East Sea, Republic of Korea.</title>
        <authorList>
            <person name="Nguyen T.H."/>
            <person name="Li Z."/>
            <person name="Lee Y.-J."/>
            <person name="Ko J."/>
            <person name="Kim S.-G."/>
        </authorList>
    </citation>
    <scope>NUCLEOTIDE SEQUENCE</scope>
    <source>
        <strain evidence="1">KCTC 25031</strain>
    </source>
</reference>
<organism evidence="1 2">
    <name type="scientific">Halosquirtibacter laminarini</name>
    <dbReference type="NCBI Taxonomy" id="3374600"/>
    <lineage>
        <taxon>Bacteria</taxon>
        <taxon>Pseudomonadati</taxon>
        <taxon>Bacteroidota</taxon>
        <taxon>Bacteroidia</taxon>
        <taxon>Marinilabiliales</taxon>
        <taxon>Prolixibacteraceae</taxon>
        <taxon>Halosquirtibacter</taxon>
    </lineage>
</organism>
<accession>A0AC61NHJ6</accession>
<protein>
    <submittedName>
        <fullName evidence="1">STN domain-containing protein</fullName>
    </submittedName>
</protein>
<dbReference type="EMBL" id="CP081303">
    <property type="protein sequence ID" value="QZE15145.1"/>
    <property type="molecule type" value="Genomic_DNA"/>
</dbReference>
<dbReference type="Proteomes" id="UP000826212">
    <property type="component" value="Chromosome"/>
</dbReference>